<evidence type="ECO:0000313" key="3">
    <source>
        <dbReference type="Proteomes" id="UP000886893"/>
    </source>
</evidence>
<dbReference type="AlphaFoldDB" id="A0A9D1G902"/>
<dbReference type="Proteomes" id="UP000886893">
    <property type="component" value="Unassembled WGS sequence"/>
</dbReference>
<sequence>MKKKVYLFVCLGFLLLLFTSMMFAPESNSNNINNQTSQFDSSIQGGLTIPDGNIDYEVKYDYEGNKLSNLNAAISNQVTDLFERVFDFVKKIIKKLVS</sequence>
<name>A0A9D1G902_9FIRM</name>
<evidence type="ECO:0000256" key="1">
    <source>
        <dbReference type="SAM" id="SignalP"/>
    </source>
</evidence>
<feature type="signal peptide" evidence="1">
    <location>
        <begin position="1"/>
        <end position="24"/>
    </location>
</feature>
<feature type="chain" id="PRO_5038986157" evidence="1">
    <location>
        <begin position="25"/>
        <end position="98"/>
    </location>
</feature>
<reference evidence="2" key="1">
    <citation type="submission" date="2020-10" db="EMBL/GenBank/DDBJ databases">
        <authorList>
            <person name="Gilroy R."/>
        </authorList>
    </citation>
    <scope>NUCLEOTIDE SEQUENCE</scope>
    <source>
        <strain evidence="2">14508</strain>
    </source>
</reference>
<protein>
    <submittedName>
        <fullName evidence="2">Uncharacterized protein</fullName>
    </submittedName>
</protein>
<comment type="caution">
    <text evidence="2">The sequence shown here is derived from an EMBL/GenBank/DDBJ whole genome shotgun (WGS) entry which is preliminary data.</text>
</comment>
<keyword evidence="1" id="KW-0732">Signal</keyword>
<proteinExistence type="predicted"/>
<evidence type="ECO:0000313" key="2">
    <source>
        <dbReference type="EMBL" id="HIT17899.1"/>
    </source>
</evidence>
<gene>
    <name evidence="2" type="ORF">IAD04_05975</name>
</gene>
<dbReference type="EMBL" id="DVKI01000189">
    <property type="protein sequence ID" value="HIT17899.1"/>
    <property type="molecule type" value="Genomic_DNA"/>
</dbReference>
<reference evidence="2" key="2">
    <citation type="journal article" date="2021" name="PeerJ">
        <title>Extensive microbial diversity within the chicken gut microbiome revealed by metagenomics and culture.</title>
        <authorList>
            <person name="Gilroy R."/>
            <person name="Ravi A."/>
            <person name="Getino M."/>
            <person name="Pursley I."/>
            <person name="Horton D.L."/>
            <person name="Alikhan N.F."/>
            <person name="Baker D."/>
            <person name="Gharbi K."/>
            <person name="Hall N."/>
            <person name="Watson M."/>
            <person name="Adriaenssens E.M."/>
            <person name="Foster-Nyarko E."/>
            <person name="Jarju S."/>
            <person name="Secka A."/>
            <person name="Antonio M."/>
            <person name="Oren A."/>
            <person name="Chaudhuri R.R."/>
            <person name="La Ragione R."/>
            <person name="Hildebrand F."/>
            <person name="Pallen M.J."/>
        </authorList>
    </citation>
    <scope>NUCLEOTIDE SEQUENCE</scope>
    <source>
        <strain evidence="2">14508</strain>
    </source>
</reference>
<accession>A0A9D1G902</accession>
<organism evidence="2 3">
    <name type="scientific">Candidatus Caccosoma faecigallinarum</name>
    <dbReference type="NCBI Taxonomy" id="2840720"/>
    <lineage>
        <taxon>Bacteria</taxon>
        <taxon>Bacillati</taxon>
        <taxon>Bacillota</taxon>
        <taxon>Bacillota incertae sedis</taxon>
        <taxon>Candidatus Caccosoma</taxon>
    </lineage>
</organism>